<keyword evidence="4 10" id="KW-0809">Transit peptide</keyword>
<dbReference type="Proteomes" id="UP000683000">
    <property type="component" value="Unassembled WGS sequence"/>
</dbReference>
<evidence type="ECO:0000313" key="14">
    <source>
        <dbReference type="Proteomes" id="UP000683000"/>
    </source>
</evidence>
<feature type="region of interest" description="Disordered" evidence="12">
    <location>
        <begin position="23"/>
        <end position="71"/>
    </location>
</feature>
<accession>A0A8I3A7X8</accession>
<evidence type="ECO:0000256" key="4">
    <source>
        <dbReference type="ARBA" id="ARBA00022946"/>
    </source>
</evidence>
<evidence type="ECO:0000256" key="6">
    <source>
        <dbReference type="ARBA" id="ARBA00023054"/>
    </source>
</evidence>
<keyword evidence="5 10" id="KW-1133">Transmembrane helix</keyword>
<keyword evidence="8 10" id="KW-0472">Membrane</keyword>
<keyword evidence="2 10" id="KW-0812">Transmembrane</keyword>
<dbReference type="GO" id="GO:0005743">
    <property type="term" value="C:mitochondrial inner membrane"/>
    <property type="evidence" value="ECO:0007669"/>
    <property type="project" value="UniProtKB-SubCell"/>
</dbReference>
<evidence type="ECO:0000256" key="8">
    <source>
        <dbReference type="ARBA" id="ARBA00023136"/>
    </source>
</evidence>
<comment type="subunit">
    <text evidence="10">Homooligomer.</text>
</comment>
<dbReference type="OrthoDB" id="5595506at2759"/>
<sequence length="378" mass="41782">MLRTRVTDRTSFRTLARSACAYSTRGVGVTPESESSPRSNDRASPTSEHISTAEAHAASPVPGQAQGQSSLNASPSIDLEVLRNRLRDWSVLSSTSLRQRADEFSKKATTTFSHLGQHLNRVTGYEDIEALKGRVVEQEARIKATRRAAREAKTAYEDAVLQRSISQRQVNDLLQRKSSWTDSDVSKFTSLVRSDHSLEQEEARVKAHVAETEDAVDREFSELMRVILARYHEEQVWSDKIRSASTYGSLAVLGVNLAVFIMAIIVVEPWKRKRLAQTFEKKVDDLGAETKAVVNAGTTRLEERLTEHERVLSELITQVSAETRQGLVTTETASKKASPEETAVVSPVPSARELMVVAGSAFAGGVIMLLTRSLIAKY</sequence>
<feature type="transmembrane region" description="Helical" evidence="10">
    <location>
        <begin position="354"/>
        <end position="375"/>
    </location>
</feature>
<dbReference type="EMBL" id="JAGFBS010000025">
    <property type="protein sequence ID" value="KAG6372860.1"/>
    <property type="molecule type" value="Genomic_DNA"/>
</dbReference>
<keyword evidence="3 10" id="KW-0999">Mitochondrion inner membrane</keyword>
<dbReference type="AlphaFoldDB" id="A0A8I3A7X8"/>
<proteinExistence type="inferred from homology"/>
<evidence type="ECO:0000256" key="5">
    <source>
        <dbReference type="ARBA" id="ARBA00022989"/>
    </source>
</evidence>
<keyword evidence="6 11" id="KW-0175">Coiled coil</keyword>
<evidence type="ECO:0000256" key="10">
    <source>
        <dbReference type="RuleBase" id="RU364128"/>
    </source>
</evidence>
<evidence type="ECO:0000256" key="3">
    <source>
        <dbReference type="ARBA" id="ARBA00022792"/>
    </source>
</evidence>
<comment type="subcellular location">
    <subcellularLocation>
        <location evidence="10">Mitochondrion inner membrane</location>
        <topology evidence="10">Multi-pass membrane protein</topology>
    </subcellularLocation>
</comment>
<evidence type="ECO:0000256" key="7">
    <source>
        <dbReference type="ARBA" id="ARBA00023128"/>
    </source>
</evidence>
<evidence type="ECO:0000313" key="13">
    <source>
        <dbReference type="EMBL" id="KAG6372860.1"/>
    </source>
</evidence>
<protein>
    <recommendedName>
        <fullName evidence="10">Sensitive to high expression protein 9, mitochondrial</fullName>
    </recommendedName>
</protein>
<evidence type="ECO:0000256" key="9">
    <source>
        <dbReference type="ARBA" id="ARBA00024807"/>
    </source>
</evidence>
<comment type="caution">
    <text evidence="13">The sequence shown here is derived from an EMBL/GenBank/DDBJ whole genome shotgun (WGS) entry which is preliminary data.</text>
</comment>
<dbReference type="PANTHER" id="PTHR31961:SF3">
    <property type="entry name" value="SENSITIVE TO HIGH EXPRESSION PROTEIN 9, MITOCHONDRIAL"/>
    <property type="match status" value="1"/>
</dbReference>
<feature type="transmembrane region" description="Helical" evidence="10">
    <location>
        <begin position="247"/>
        <end position="267"/>
    </location>
</feature>
<organism evidence="13 14">
    <name type="scientific">Boletus reticuloceps</name>
    <dbReference type="NCBI Taxonomy" id="495285"/>
    <lineage>
        <taxon>Eukaryota</taxon>
        <taxon>Fungi</taxon>
        <taxon>Dikarya</taxon>
        <taxon>Basidiomycota</taxon>
        <taxon>Agaricomycotina</taxon>
        <taxon>Agaricomycetes</taxon>
        <taxon>Agaricomycetidae</taxon>
        <taxon>Boletales</taxon>
        <taxon>Boletineae</taxon>
        <taxon>Boletaceae</taxon>
        <taxon>Boletoideae</taxon>
        <taxon>Boletus</taxon>
    </lineage>
</organism>
<comment type="function">
    <text evidence="9">Required for the maintenance of the structure of the mitochondrial inner membrane. Involved in mitochondrial morphology. Causes growth arrest when highly overexpressed.</text>
</comment>
<evidence type="ECO:0000256" key="1">
    <source>
        <dbReference type="ARBA" id="ARBA00007472"/>
    </source>
</evidence>
<feature type="compositionally biased region" description="Polar residues" evidence="12">
    <location>
        <begin position="32"/>
        <end position="50"/>
    </location>
</feature>
<dbReference type="GO" id="GO:0007007">
    <property type="term" value="P:inner mitochondrial membrane organization"/>
    <property type="evidence" value="ECO:0007669"/>
    <property type="project" value="TreeGrafter"/>
</dbReference>
<keyword evidence="7 10" id="KW-0496">Mitochondrion</keyword>
<feature type="coiled-coil region" evidence="11">
    <location>
        <begin position="128"/>
        <end position="155"/>
    </location>
</feature>
<evidence type="ECO:0000256" key="12">
    <source>
        <dbReference type="SAM" id="MobiDB-lite"/>
    </source>
</evidence>
<name>A0A8I3A7X8_9AGAM</name>
<dbReference type="InterPro" id="IPR008839">
    <property type="entry name" value="MDM33_fungi"/>
</dbReference>
<evidence type="ECO:0000256" key="2">
    <source>
        <dbReference type="ARBA" id="ARBA00022692"/>
    </source>
</evidence>
<keyword evidence="14" id="KW-1185">Reference proteome</keyword>
<gene>
    <name evidence="13" type="ORF">JVT61DRAFT_7294</name>
</gene>
<evidence type="ECO:0000256" key="11">
    <source>
        <dbReference type="SAM" id="Coils"/>
    </source>
</evidence>
<comment type="similarity">
    <text evidence="1 10">Belongs to the SHE9 family.</text>
</comment>
<dbReference type="Pfam" id="PF05546">
    <property type="entry name" value="She9_MDM33"/>
    <property type="match status" value="1"/>
</dbReference>
<reference evidence="13" key="1">
    <citation type="submission" date="2021-03" db="EMBL/GenBank/DDBJ databases">
        <title>Evolutionary innovations through gain and loss of genes in the ectomycorrhizal Boletales.</title>
        <authorList>
            <person name="Wu G."/>
            <person name="Miyauchi S."/>
            <person name="Morin E."/>
            <person name="Yang Z.-L."/>
            <person name="Xu J."/>
            <person name="Martin F.M."/>
        </authorList>
    </citation>
    <scope>NUCLEOTIDE SEQUENCE</scope>
    <source>
        <strain evidence="13">BR01</strain>
    </source>
</reference>
<dbReference type="PANTHER" id="PTHR31961">
    <property type="entry name" value="SENSITIVE TO HIGH EXPRESSION PROTEIN 9, MITOCHONDRIAL"/>
    <property type="match status" value="1"/>
</dbReference>